<comment type="caution">
    <text evidence="1">The sequence shown here is derived from an EMBL/GenBank/DDBJ whole genome shotgun (WGS) entry which is preliminary data.</text>
</comment>
<evidence type="ECO:0000313" key="1">
    <source>
        <dbReference type="EMBL" id="KAK8979227.1"/>
    </source>
</evidence>
<proteinExistence type="predicted"/>
<gene>
    <name evidence="1" type="ORF">V6N11_009435</name>
</gene>
<dbReference type="EMBL" id="JBBPBN010000103">
    <property type="protein sequence ID" value="KAK8979227.1"/>
    <property type="molecule type" value="Genomic_DNA"/>
</dbReference>
<protein>
    <submittedName>
        <fullName evidence="1">Uncharacterized protein</fullName>
    </submittedName>
</protein>
<reference evidence="1 2" key="1">
    <citation type="journal article" date="2024" name="G3 (Bethesda)">
        <title>Genome assembly of Hibiscus sabdariffa L. provides insights into metabolisms of medicinal natural products.</title>
        <authorList>
            <person name="Kim T."/>
        </authorList>
    </citation>
    <scope>NUCLEOTIDE SEQUENCE [LARGE SCALE GENOMIC DNA]</scope>
    <source>
        <strain evidence="1">TK-2024</strain>
        <tissue evidence="1">Old leaves</tissue>
    </source>
</reference>
<accession>A0ABR2NSV2</accession>
<dbReference type="Proteomes" id="UP001396334">
    <property type="component" value="Unassembled WGS sequence"/>
</dbReference>
<keyword evidence="2" id="KW-1185">Reference proteome</keyword>
<name>A0ABR2NSV2_9ROSI</name>
<sequence>MKECGFRRRGMINIKPERGEVNGNRFQRLVVEAQHLYKLSQPTRNGSEHANFPELDEAEMEKWMWQRGRCRLCTRVMKQGCGGATAIWRPILKATPVFLPVSPRLPVDHFLSL</sequence>
<evidence type="ECO:0000313" key="2">
    <source>
        <dbReference type="Proteomes" id="UP001396334"/>
    </source>
</evidence>
<organism evidence="1 2">
    <name type="scientific">Hibiscus sabdariffa</name>
    <name type="common">roselle</name>
    <dbReference type="NCBI Taxonomy" id="183260"/>
    <lineage>
        <taxon>Eukaryota</taxon>
        <taxon>Viridiplantae</taxon>
        <taxon>Streptophyta</taxon>
        <taxon>Embryophyta</taxon>
        <taxon>Tracheophyta</taxon>
        <taxon>Spermatophyta</taxon>
        <taxon>Magnoliopsida</taxon>
        <taxon>eudicotyledons</taxon>
        <taxon>Gunneridae</taxon>
        <taxon>Pentapetalae</taxon>
        <taxon>rosids</taxon>
        <taxon>malvids</taxon>
        <taxon>Malvales</taxon>
        <taxon>Malvaceae</taxon>
        <taxon>Malvoideae</taxon>
        <taxon>Hibiscus</taxon>
    </lineage>
</organism>